<proteinExistence type="predicted"/>
<comment type="caution">
    <text evidence="1">The sequence shown here is derived from an EMBL/GenBank/DDBJ whole genome shotgun (WGS) entry which is preliminary data.</text>
</comment>
<evidence type="ECO:0000313" key="2">
    <source>
        <dbReference type="Proteomes" id="UP000011531"/>
    </source>
</evidence>
<dbReference type="EMBL" id="AOIA01000114">
    <property type="protein sequence ID" value="ELY58499.1"/>
    <property type="molecule type" value="Genomic_DNA"/>
</dbReference>
<name>L9X9U5_9EURY</name>
<protein>
    <submittedName>
        <fullName evidence="1">Uncharacterized protein</fullName>
    </submittedName>
</protein>
<gene>
    <name evidence="1" type="ORF">C492_11810</name>
</gene>
<evidence type="ECO:0000313" key="1">
    <source>
        <dbReference type="EMBL" id="ELY58499.1"/>
    </source>
</evidence>
<dbReference type="RefSeq" id="WP_008423638.1">
    <property type="nucleotide sequence ID" value="NZ_AOIA01000114.1"/>
</dbReference>
<dbReference type="AlphaFoldDB" id="L9X9U5"/>
<sequence length="75" mass="8690">MNHQLPLTLVGQLAELLEAADEVTVRCFGDNEECQYQLWIDKSLNQYDLHELIKNPYCEKHGKPLYLSTEGEHTD</sequence>
<dbReference type="STRING" id="1227498.C492_11810"/>
<accession>L9X9U5</accession>
<organism evidence="1 2">
    <name type="scientific">Natronococcus jeotgali DSM 18795</name>
    <dbReference type="NCBI Taxonomy" id="1227498"/>
    <lineage>
        <taxon>Archaea</taxon>
        <taxon>Methanobacteriati</taxon>
        <taxon>Methanobacteriota</taxon>
        <taxon>Stenosarchaea group</taxon>
        <taxon>Halobacteria</taxon>
        <taxon>Halobacteriales</taxon>
        <taxon>Natrialbaceae</taxon>
        <taxon>Natronococcus</taxon>
    </lineage>
</organism>
<dbReference type="Proteomes" id="UP000011531">
    <property type="component" value="Unassembled WGS sequence"/>
</dbReference>
<keyword evidence="2" id="KW-1185">Reference proteome</keyword>
<reference evidence="1 2" key="1">
    <citation type="journal article" date="2014" name="PLoS Genet.">
        <title>Phylogenetically driven sequencing of extremely halophilic archaea reveals strategies for static and dynamic osmo-response.</title>
        <authorList>
            <person name="Becker E.A."/>
            <person name="Seitzer P.M."/>
            <person name="Tritt A."/>
            <person name="Larsen D."/>
            <person name="Krusor M."/>
            <person name="Yao A.I."/>
            <person name="Wu D."/>
            <person name="Madern D."/>
            <person name="Eisen J.A."/>
            <person name="Darling A.E."/>
            <person name="Facciotti M.T."/>
        </authorList>
    </citation>
    <scope>NUCLEOTIDE SEQUENCE [LARGE SCALE GENOMIC DNA]</scope>
    <source>
        <strain evidence="1 2">DSM 18795</strain>
    </source>
</reference>